<evidence type="ECO:0000256" key="1">
    <source>
        <dbReference type="SAM" id="MobiDB-lite"/>
    </source>
</evidence>
<dbReference type="Proteomes" id="UP001595848">
    <property type="component" value="Unassembled WGS sequence"/>
</dbReference>
<evidence type="ECO:0000313" key="2">
    <source>
        <dbReference type="EMBL" id="MFC4203474.1"/>
    </source>
</evidence>
<organism evidence="2 3">
    <name type="scientific">Candidimonas humi</name>
    <dbReference type="NCBI Taxonomy" id="683355"/>
    <lineage>
        <taxon>Bacteria</taxon>
        <taxon>Pseudomonadati</taxon>
        <taxon>Pseudomonadota</taxon>
        <taxon>Betaproteobacteria</taxon>
        <taxon>Burkholderiales</taxon>
        <taxon>Alcaligenaceae</taxon>
        <taxon>Candidimonas</taxon>
    </lineage>
</organism>
<keyword evidence="3" id="KW-1185">Reference proteome</keyword>
<name>A0ABV8P3U1_9BURK</name>
<feature type="region of interest" description="Disordered" evidence="1">
    <location>
        <begin position="75"/>
        <end position="98"/>
    </location>
</feature>
<feature type="compositionally biased region" description="Gly residues" evidence="1">
    <location>
        <begin position="82"/>
        <end position="97"/>
    </location>
</feature>
<gene>
    <name evidence="2" type="ORF">ACFOY1_21215</name>
</gene>
<dbReference type="RefSeq" id="WP_376811009.1">
    <property type="nucleotide sequence ID" value="NZ_JBHSBV010000019.1"/>
</dbReference>
<reference evidence="3" key="1">
    <citation type="journal article" date="2019" name="Int. J. Syst. Evol. Microbiol.">
        <title>The Global Catalogue of Microorganisms (GCM) 10K type strain sequencing project: providing services to taxonomists for standard genome sequencing and annotation.</title>
        <authorList>
            <consortium name="The Broad Institute Genomics Platform"/>
            <consortium name="The Broad Institute Genome Sequencing Center for Infectious Disease"/>
            <person name="Wu L."/>
            <person name="Ma J."/>
        </authorList>
    </citation>
    <scope>NUCLEOTIDE SEQUENCE [LARGE SCALE GENOMIC DNA]</scope>
    <source>
        <strain evidence="3">LMG 24813</strain>
    </source>
</reference>
<evidence type="ECO:0000313" key="3">
    <source>
        <dbReference type="Proteomes" id="UP001595848"/>
    </source>
</evidence>
<protein>
    <submittedName>
        <fullName evidence="2">Uncharacterized protein</fullName>
    </submittedName>
</protein>
<feature type="non-terminal residue" evidence="2">
    <location>
        <position position="1"/>
    </location>
</feature>
<accession>A0ABV8P3U1</accession>
<comment type="caution">
    <text evidence="2">The sequence shown here is derived from an EMBL/GenBank/DDBJ whole genome shotgun (WGS) entry which is preliminary data.</text>
</comment>
<dbReference type="EMBL" id="JBHSBV010000019">
    <property type="protein sequence ID" value="MFC4203474.1"/>
    <property type="molecule type" value="Genomic_DNA"/>
</dbReference>
<sequence length="167" mass="16912">DLFGSLYLVGGNVTVGGETIGTYTDTGGTLEITFASGATTVLVDTVARSITYGNAKTEPGELGYDTVTLDWVLNDQNSNTAGGSGTAGAGQDQGRGGELQTTRSIELYINRRPVATNNAYGVDAGHLVHEDDGATVVGNALTDGTADSDQDGDTLHAVATTAPVAGD</sequence>
<feature type="non-terminal residue" evidence="2">
    <location>
        <position position="167"/>
    </location>
</feature>
<proteinExistence type="predicted"/>